<proteinExistence type="predicted"/>
<dbReference type="EMBL" id="KU686210">
    <property type="protein sequence ID" value="AOV61485.1"/>
    <property type="molecule type" value="Genomic_DNA"/>
</dbReference>
<evidence type="ECO:0000313" key="3">
    <source>
        <dbReference type="EMBL" id="AOV61485.1"/>
    </source>
</evidence>
<dbReference type="KEGG" id="vg:30309965"/>
<keyword evidence="4" id="KW-1185">Reference proteome</keyword>
<name>A0A1D8KS33_9CAUD</name>
<feature type="region of interest" description="Disordered" evidence="1">
    <location>
        <begin position="89"/>
        <end position="118"/>
    </location>
</feature>
<evidence type="ECO:0000256" key="1">
    <source>
        <dbReference type="SAM" id="MobiDB-lite"/>
    </source>
</evidence>
<dbReference type="GeneID" id="30309965"/>
<dbReference type="OrthoDB" id="36277at10239"/>
<feature type="compositionally biased region" description="Low complexity" evidence="1">
    <location>
        <begin position="900"/>
        <end position="923"/>
    </location>
</feature>
<keyword evidence="2" id="KW-1133">Transmembrane helix</keyword>
<feature type="region of interest" description="Disordered" evidence="1">
    <location>
        <begin position="960"/>
        <end position="979"/>
    </location>
</feature>
<protein>
    <submittedName>
        <fullName evidence="3">Uncharacterized protein</fullName>
    </submittedName>
</protein>
<dbReference type="Proteomes" id="UP000204364">
    <property type="component" value="Segment"/>
</dbReference>
<keyword evidence="2" id="KW-0812">Transmembrane</keyword>
<evidence type="ECO:0000313" key="4">
    <source>
        <dbReference type="Proteomes" id="UP000204364"/>
    </source>
</evidence>
<feature type="region of interest" description="Disordered" evidence="1">
    <location>
        <begin position="1020"/>
        <end position="1039"/>
    </location>
</feature>
<accession>A0A1D8KS33</accession>
<evidence type="ECO:0000256" key="2">
    <source>
        <dbReference type="SAM" id="Phobius"/>
    </source>
</evidence>
<organism evidence="3 4">
    <name type="scientific">Synechococcus phage S-WAM1</name>
    <dbReference type="NCBI Taxonomy" id="1815521"/>
    <lineage>
        <taxon>Viruses</taxon>
        <taxon>Duplodnaviria</taxon>
        <taxon>Heunggongvirae</taxon>
        <taxon>Uroviricota</taxon>
        <taxon>Caudoviricetes</taxon>
        <taxon>Pantevenvirales</taxon>
        <taxon>Kyanoviridae</taxon>
        <taxon>Sokavirus</taxon>
        <taxon>Sokavirus swam1</taxon>
    </lineage>
</organism>
<feature type="transmembrane region" description="Helical" evidence="2">
    <location>
        <begin position="215"/>
        <end position="236"/>
    </location>
</feature>
<keyword evidence="2" id="KW-0472">Membrane</keyword>
<feature type="region of interest" description="Disordered" evidence="1">
    <location>
        <begin position="893"/>
        <end position="930"/>
    </location>
</feature>
<sequence length="1039" mass="110202">MAAALRKYVSVKAQAPVDDLGKAYRSMTFAYNRLGGSLTLIGENITQFKELLSAHTDFTLGQQERERDIIKKEHEDKLETIRATKDMLGREKGRKQDAEAEAKQESTTRIEKSAEKEGKKEKKSRFGFLKFLLNPISSLIKGLVSLVAPVIAYKVLDWLEKNPRKVKKLLDFIGAIWKFTRQISRWGLTQVMDGVTKVFGNNPDKNAFQNGLDKVFGILQIFGGIAGLWLASRVLMPWKLIGDVKFMTALGRGLKQASESDCMPGRKKPKLKKGDRVGRDGRTARQRLKDMKRARRMRRLAQLGRRVGAASRRAALAAGLFLQNVGNVVGNVVKRTVNVGKQFLDDAARLAAGGSNIIDSTVAAGKNTVDDVVASGKSKLDDFGQWLLGQGRKAKKAGLQLVDDTTKATVSAAKATKTFVVKNVDALGGWWNAKSAELIKGAKNIGGAAWNWGKSQAKAIGDVAQMASNPKKLGQVVLEKVKGYVKPMIEKNETAKQVLDFAGKPRGEQVKSAKTVVGNFIKAGIKNPGFKSFREFLVAAKSSAKIGGIDKLVAAVLALLDYTVFGESPINAVLKALGGLLGYSAGFAIGAPFGGIPGFITGAAGGFAGEWVADRILEALSKTPLKDIDDPVAEMLGADEGGGFMGIGSKKRRKLVRDPNVSQPWEADLANASGNYEGGEIAGPPKLARGGLLKFNGGGEYSPKGAPKHPGMRKRFENMTKMKFAAGGELGKLGDGTALVNAAAGMCTTGVILTAERNRASIGKPHVATGNDPNNPRGLMAQAVGEHGYGSIPGLGSPKKITSPYGHVNVNVMDLPTWTQAVKDKKIPSGSLIFSTRHSDWNNAASSSGNDSAIAKEGGQKLWSGHWQARVNGVGAVYGAGTKGIVALTHPGGSNVGYDGSTNNVTSGGATSGSNNGTTSSGGEPSLDPKTEYLSAEKMTSFLTGKLGVLNDYVKDASPMTGSTPPAATDAKTSPTASINSKMETLAKKSEEKVALGKKRATKNAVHVITQPVVAQTPQAPQRVAAGNKGVSPLMTQMK</sequence>
<reference evidence="3 4" key="1">
    <citation type="journal article" date="2016" name="Virology">
        <title>The genomic content and context of auxiliary metabolic genes in marine cyanomyoviruses.</title>
        <authorList>
            <person name="Crummett L.T."/>
            <person name="Puxty R.J."/>
            <person name="Weihe C."/>
            <person name="Marston M.F."/>
            <person name="Martiny J.B."/>
        </authorList>
    </citation>
    <scope>NUCLEOTIDE SEQUENCE [LARGE SCALE GENOMIC DNA]</scope>
    <source>
        <strain evidence="3">0810PA09</strain>
    </source>
</reference>
<gene>
    <name evidence="3" type="ORF">P090810_011</name>
</gene>
<feature type="region of interest" description="Disordered" evidence="1">
    <location>
        <begin position="258"/>
        <end position="278"/>
    </location>
</feature>
<dbReference type="RefSeq" id="YP_009325001.1">
    <property type="nucleotide sequence ID" value="NC_031944.1"/>
</dbReference>